<gene>
    <name evidence="3" type="ORF">VFH_II038400</name>
</gene>
<dbReference type="AlphaFoldDB" id="A0AAV0ZIC5"/>
<dbReference type="Pfam" id="PF10536">
    <property type="entry name" value="PMD"/>
    <property type="match status" value="1"/>
</dbReference>
<feature type="compositionally biased region" description="Basic and acidic residues" evidence="1">
    <location>
        <begin position="521"/>
        <end position="530"/>
    </location>
</feature>
<dbReference type="GO" id="GO:0010073">
    <property type="term" value="P:meristem maintenance"/>
    <property type="evidence" value="ECO:0007669"/>
    <property type="project" value="InterPro"/>
</dbReference>
<evidence type="ECO:0000259" key="2">
    <source>
        <dbReference type="Pfam" id="PF10536"/>
    </source>
</evidence>
<reference evidence="3 4" key="1">
    <citation type="submission" date="2023-01" db="EMBL/GenBank/DDBJ databases">
        <authorList>
            <person name="Kreplak J."/>
        </authorList>
    </citation>
    <scope>NUCLEOTIDE SEQUENCE [LARGE SCALE GENOMIC DNA]</scope>
</reference>
<dbReference type="InterPro" id="IPR019557">
    <property type="entry name" value="AminoTfrase-like_pln_mobile"/>
</dbReference>
<sequence>MNEDTIMEVREDFMVSPAGDSEPTFRTGHFLNPISNSIDEPPFDFNPPSTCSVFDPKEWPLKLHFSGWRHPPDKWVYWVDELKPIYESVWKKAGIFDAIMSSKCYMHKNLNLLHGVVEKWCCETNTYVFPFGEATITLEDVMVLGGYPIIGLPVFVKVEDQEMREVEKKLRLARQKPWQTRKSKATTTMWMDIFLGEGSEIEHEAFLVTWLSIFVFPHKIMLVQNSLFPIAIHLARGNPIALAPAVLAGIYKDLTLIKKTLVDLSKHDAAGGDRFPLEVTFQSPFYLVQIWVWERFKNLQPQPVLINHDDPLLFRWHKVQALKIDDVKLALDSAVDDFLWRPYGKYANKCGMFYPDDETWVPFSKELDKSMLSFAICLRVSELVGFDSIEQYLPHRVAMQFGVDQDIPSYASRFNETKKVAWKNYRRLITDKNLYFPPRFFEADTTTRYARWWKESVLSHGDFIKKIVQKKRSPSSRKHRACVGKFNRNSNEVGVPPGFPPNLVDCLNFGNFCYGPTSENSTRDCAKSDENIDGASVSDENCKPVSKEYRRESIIHESDHLISQCSLASLGDSEKILPLKRTISNDNIERSTSGLEEDFEDENGSKRFSIRNKVSSYNNDTVAEQDHWFHSDTSTQAEAKETVEEKDDEVIVYLKAQNLKNQQELACLARQQEEILRLMALREKRDEELKTLLISVIRNQQPPPSSSSF</sequence>
<keyword evidence="4" id="KW-1185">Reference proteome</keyword>
<dbReference type="PANTHER" id="PTHR46033:SF67">
    <property type="entry name" value="AMINOTRANSFERASE-LIKE, PLANT MOBILE DOMAIN FAMILY PROTEIN"/>
    <property type="match status" value="1"/>
</dbReference>
<name>A0AAV0ZIC5_VICFA</name>
<dbReference type="PANTHER" id="PTHR46033">
    <property type="entry name" value="PROTEIN MAIN-LIKE 2"/>
    <property type="match status" value="1"/>
</dbReference>
<protein>
    <recommendedName>
        <fullName evidence="2">Aminotransferase-like plant mobile domain-containing protein</fullName>
    </recommendedName>
</protein>
<proteinExistence type="predicted"/>
<organism evidence="3 4">
    <name type="scientific">Vicia faba</name>
    <name type="common">Broad bean</name>
    <name type="synonym">Faba vulgaris</name>
    <dbReference type="NCBI Taxonomy" id="3906"/>
    <lineage>
        <taxon>Eukaryota</taxon>
        <taxon>Viridiplantae</taxon>
        <taxon>Streptophyta</taxon>
        <taxon>Embryophyta</taxon>
        <taxon>Tracheophyta</taxon>
        <taxon>Spermatophyta</taxon>
        <taxon>Magnoliopsida</taxon>
        <taxon>eudicotyledons</taxon>
        <taxon>Gunneridae</taxon>
        <taxon>Pentapetalae</taxon>
        <taxon>rosids</taxon>
        <taxon>fabids</taxon>
        <taxon>Fabales</taxon>
        <taxon>Fabaceae</taxon>
        <taxon>Papilionoideae</taxon>
        <taxon>50 kb inversion clade</taxon>
        <taxon>NPAAA clade</taxon>
        <taxon>Hologalegina</taxon>
        <taxon>IRL clade</taxon>
        <taxon>Fabeae</taxon>
        <taxon>Vicia</taxon>
    </lineage>
</organism>
<evidence type="ECO:0000313" key="3">
    <source>
        <dbReference type="EMBL" id="CAI8596502.1"/>
    </source>
</evidence>
<dbReference type="Proteomes" id="UP001157006">
    <property type="component" value="Chromosome 2"/>
</dbReference>
<dbReference type="EMBL" id="OX451737">
    <property type="protein sequence ID" value="CAI8596502.1"/>
    <property type="molecule type" value="Genomic_DNA"/>
</dbReference>
<feature type="domain" description="Aminotransferase-like plant mobile" evidence="2">
    <location>
        <begin position="94"/>
        <end position="454"/>
    </location>
</feature>
<dbReference type="InterPro" id="IPR044824">
    <property type="entry name" value="MAIN-like"/>
</dbReference>
<feature type="region of interest" description="Disordered" evidence="1">
    <location>
        <begin position="518"/>
        <end position="540"/>
    </location>
</feature>
<accession>A0AAV0ZIC5</accession>
<evidence type="ECO:0000313" key="4">
    <source>
        <dbReference type="Proteomes" id="UP001157006"/>
    </source>
</evidence>
<evidence type="ECO:0000256" key="1">
    <source>
        <dbReference type="SAM" id="MobiDB-lite"/>
    </source>
</evidence>